<dbReference type="AlphaFoldDB" id="A0AAV9JFN5"/>
<dbReference type="Proteomes" id="UP001324427">
    <property type="component" value="Unassembled WGS sequence"/>
</dbReference>
<reference evidence="2 3" key="1">
    <citation type="submission" date="2021-11" db="EMBL/GenBank/DDBJ databases">
        <title>Black yeast isolated from Biological Soil Crust.</title>
        <authorList>
            <person name="Kurbessoian T."/>
        </authorList>
    </citation>
    <scope>NUCLEOTIDE SEQUENCE [LARGE SCALE GENOMIC DNA]</scope>
    <source>
        <strain evidence="2 3">CCFEE 5522</strain>
    </source>
</reference>
<keyword evidence="3" id="KW-1185">Reference proteome</keyword>
<name>A0AAV9JFN5_9PEZI</name>
<accession>A0AAV9JFN5</accession>
<dbReference type="PANTHER" id="PTHR42085:SF2">
    <property type="entry name" value="F-BOX DOMAIN-CONTAINING PROTEIN"/>
    <property type="match status" value="1"/>
</dbReference>
<gene>
    <name evidence="2" type="ORF">LTR36_005683</name>
</gene>
<comment type="caution">
    <text evidence="2">The sequence shown here is derived from an EMBL/GenBank/DDBJ whole genome shotgun (WGS) entry which is preliminary data.</text>
</comment>
<evidence type="ECO:0000313" key="3">
    <source>
        <dbReference type="Proteomes" id="UP001324427"/>
    </source>
</evidence>
<feature type="region of interest" description="Disordered" evidence="1">
    <location>
        <begin position="1"/>
        <end position="35"/>
    </location>
</feature>
<proteinExistence type="predicted"/>
<dbReference type="EMBL" id="JAVFHQ010000033">
    <property type="protein sequence ID" value="KAK4543324.1"/>
    <property type="molecule type" value="Genomic_DNA"/>
</dbReference>
<feature type="compositionally biased region" description="Low complexity" evidence="1">
    <location>
        <begin position="8"/>
        <end position="26"/>
    </location>
</feature>
<evidence type="ECO:0000256" key="1">
    <source>
        <dbReference type="SAM" id="MobiDB-lite"/>
    </source>
</evidence>
<protein>
    <submittedName>
        <fullName evidence="2">Uncharacterized protein</fullName>
    </submittedName>
</protein>
<sequence>MAPRGKTASKTVSVATSADTSAVSSAYPSRAPSPVPRRQPFRFFDLPSELRLRIYEEVLFVKRPVDLDPMNYRLILPRLSPFLVSHRMHEEAYPVFYSQTIRLYPYHGRFFHTKKPLVSRLPTHYRNAVKTMELRLGPGWSKPPVNQNTSASLGLADCTNMRVLKIFVELDPSDSIFTGYRGKNATEETYKWFCVDLLLGILEQVPSIETVEIDAYPGVKKDAPLVMALQKVVADVRLRLTWGPLRGWEKGQDEPGLIGLEKAMAGMGLGDVSRVVEVRA</sequence>
<dbReference type="InterPro" id="IPR038883">
    <property type="entry name" value="AN11006-like"/>
</dbReference>
<evidence type="ECO:0000313" key="2">
    <source>
        <dbReference type="EMBL" id="KAK4543324.1"/>
    </source>
</evidence>
<organism evidence="2 3">
    <name type="scientific">Oleoguttula mirabilis</name>
    <dbReference type="NCBI Taxonomy" id="1507867"/>
    <lineage>
        <taxon>Eukaryota</taxon>
        <taxon>Fungi</taxon>
        <taxon>Dikarya</taxon>
        <taxon>Ascomycota</taxon>
        <taxon>Pezizomycotina</taxon>
        <taxon>Dothideomycetes</taxon>
        <taxon>Dothideomycetidae</taxon>
        <taxon>Mycosphaerellales</taxon>
        <taxon>Teratosphaeriaceae</taxon>
        <taxon>Oleoguttula</taxon>
    </lineage>
</organism>
<dbReference type="PANTHER" id="PTHR42085">
    <property type="entry name" value="F-BOX DOMAIN-CONTAINING PROTEIN"/>
    <property type="match status" value="1"/>
</dbReference>